<dbReference type="CDD" id="cd00038">
    <property type="entry name" value="CAP_ED"/>
    <property type="match status" value="2"/>
</dbReference>
<accession>A0A085W6E8</accession>
<keyword evidence="1" id="KW-0406">Ion transport</keyword>
<evidence type="ECO:0000313" key="5">
    <source>
        <dbReference type="Proteomes" id="UP000028725"/>
    </source>
</evidence>
<dbReference type="PROSITE" id="PS50005">
    <property type="entry name" value="TPR"/>
    <property type="match status" value="1"/>
</dbReference>
<dbReference type="Pfam" id="PF00027">
    <property type="entry name" value="cNMP_binding"/>
    <property type="match status" value="2"/>
</dbReference>
<dbReference type="PANTHER" id="PTHR45638:SF11">
    <property type="entry name" value="CYCLIC NUCLEOTIDE-GATED CATION CHANNEL SUBUNIT A"/>
    <property type="match status" value="1"/>
</dbReference>
<dbReference type="PROSITE" id="PS50042">
    <property type="entry name" value="CNMP_BINDING_3"/>
    <property type="match status" value="2"/>
</dbReference>
<protein>
    <recommendedName>
        <fullName evidence="3">Cyclic nucleotide-binding domain-containing protein</fullName>
    </recommendedName>
</protein>
<dbReference type="Proteomes" id="UP000028725">
    <property type="component" value="Unassembled WGS sequence"/>
</dbReference>
<keyword evidence="1" id="KW-0407">Ion channel</keyword>
<dbReference type="InterPro" id="IPR019734">
    <property type="entry name" value="TPR_rpt"/>
</dbReference>
<feature type="domain" description="Cyclic nucleotide-binding" evidence="3">
    <location>
        <begin position="296"/>
        <end position="399"/>
    </location>
</feature>
<dbReference type="SUPFAM" id="SSF48452">
    <property type="entry name" value="TPR-like"/>
    <property type="match status" value="1"/>
</dbReference>
<dbReference type="InterPro" id="IPR050866">
    <property type="entry name" value="CNG_cation_channel"/>
</dbReference>
<feature type="repeat" description="TPR" evidence="2">
    <location>
        <begin position="2"/>
        <end position="35"/>
    </location>
</feature>
<evidence type="ECO:0000313" key="4">
    <source>
        <dbReference type="EMBL" id="KFE63261.1"/>
    </source>
</evidence>
<dbReference type="PANTHER" id="PTHR45638">
    <property type="entry name" value="CYCLIC NUCLEOTIDE-GATED CATION CHANNEL SUBUNIT A"/>
    <property type="match status" value="1"/>
</dbReference>
<gene>
    <name evidence="4" type="ORF">DB31_2854</name>
</gene>
<evidence type="ECO:0000256" key="2">
    <source>
        <dbReference type="PROSITE-ProRule" id="PRU00339"/>
    </source>
</evidence>
<dbReference type="SUPFAM" id="SSF51206">
    <property type="entry name" value="cAMP-binding domain-like"/>
    <property type="match status" value="2"/>
</dbReference>
<dbReference type="STRING" id="394096.DB31_2854"/>
<evidence type="ECO:0000256" key="1">
    <source>
        <dbReference type="ARBA" id="ARBA00023286"/>
    </source>
</evidence>
<dbReference type="Gene3D" id="2.60.120.10">
    <property type="entry name" value="Jelly Rolls"/>
    <property type="match status" value="2"/>
</dbReference>
<dbReference type="AlphaFoldDB" id="A0A085W6E8"/>
<dbReference type="RefSeq" id="WP_044196258.1">
    <property type="nucleotide sequence ID" value="NZ_JMCB01000018.1"/>
</dbReference>
<dbReference type="EMBL" id="JMCB01000018">
    <property type="protein sequence ID" value="KFE63261.1"/>
    <property type="molecule type" value="Genomic_DNA"/>
</dbReference>
<dbReference type="InterPro" id="IPR014710">
    <property type="entry name" value="RmlC-like_jellyroll"/>
</dbReference>
<dbReference type="InterPro" id="IPR000595">
    <property type="entry name" value="cNMP-bd_dom"/>
</dbReference>
<feature type="domain" description="Cyclic nucleotide-binding" evidence="3">
    <location>
        <begin position="166"/>
        <end position="267"/>
    </location>
</feature>
<comment type="caution">
    <text evidence="4">The sequence shown here is derived from an EMBL/GenBank/DDBJ whole genome shotgun (WGS) entry which is preliminary data.</text>
</comment>
<reference evidence="4 5" key="1">
    <citation type="submission" date="2014-04" db="EMBL/GenBank/DDBJ databases">
        <title>Genome assembly of Hyalangium minutum DSM 14724.</title>
        <authorList>
            <person name="Sharma G."/>
            <person name="Subramanian S."/>
        </authorList>
    </citation>
    <scope>NUCLEOTIDE SEQUENCE [LARGE SCALE GENOMIC DNA]</scope>
    <source>
        <strain evidence="4 5">DSM 14724</strain>
    </source>
</reference>
<name>A0A085W6E8_9BACT</name>
<sequence length="445" mass="48166">MSESLRELGMDLIEERQFERALAVFAESVRRRPADHRSRMLAARCLAELGERERAVTVYHASAEGLLRRDYLLSSMAACKLGLELAPQERRLKDTLARIHARAARNAAGKASVPPPLPPDPMFDGKVEADLLELMGEELIGRALEVLAAPDPGGVADPSSRPPLPLFADLDREVFLDLVQRMAWRSVPAGTVISQEGDTGDALYVIVAGKAEVTRLVEGQRKALGRLGGGSIFGELSLITGTPPTASVTTTVDTEVFEIRREHLNAVARTFPSVPQVLAEFAQQRMARNMMATSPLFQQLPESERAALLGRFTFKALQPRDRALTEGELAPGLFLVLAGELVVQKEDPAGGVVSLGVLREGEVAGEISLLMGTPATATVVATRKTATAFMDRAAFGELVKEYPSVKTYLEQLSERRQRQTAEALRPAEIIDADELVIEADSAGAA</sequence>
<dbReference type="PATRIC" id="fig|394096.3.peg.7181"/>
<keyword evidence="1" id="KW-1071">Ligand-gated ion channel</keyword>
<keyword evidence="1" id="KW-0813">Transport</keyword>
<dbReference type="SMART" id="SM00100">
    <property type="entry name" value="cNMP"/>
    <property type="match status" value="2"/>
</dbReference>
<dbReference type="GO" id="GO:0044877">
    <property type="term" value="F:protein-containing complex binding"/>
    <property type="evidence" value="ECO:0007669"/>
    <property type="project" value="TreeGrafter"/>
</dbReference>
<keyword evidence="2" id="KW-0802">TPR repeat</keyword>
<organism evidence="4 5">
    <name type="scientific">Hyalangium minutum</name>
    <dbReference type="NCBI Taxonomy" id="394096"/>
    <lineage>
        <taxon>Bacteria</taxon>
        <taxon>Pseudomonadati</taxon>
        <taxon>Myxococcota</taxon>
        <taxon>Myxococcia</taxon>
        <taxon>Myxococcales</taxon>
        <taxon>Cystobacterineae</taxon>
        <taxon>Archangiaceae</taxon>
        <taxon>Hyalangium</taxon>
    </lineage>
</organism>
<dbReference type="GO" id="GO:0005221">
    <property type="term" value="F:intracellularly cyclic nucleotide-activated monoatomic cation channel activity"/>
    <property type="evidence" value="ECO:0007669"/>
    <property type="project" value="InterPro"/>
</dbReference>
<keyword evidence="5" id="KW-1185">Reference proteome</keyword>
<dbReference type="InterPro" id="IPR018490">
    <property type="entry name" value="cNMP-bd_dom_sf"/>
</dbReference>
<dbReference type="OrthoDB" id="5378356at2"/>
<dbReference type="Gene3D" id="1.25.40.10">
    <property type="entry name" value="Tetratricopeptide repeat domain"/>
    <property type="match status" value="1"/>
</dbReference>
<evidence type="ECO:0000259" key="3">
    <source>
        <dbReference type="PROSITE" id="PS50042"/>
    </source>
</evidence>
<proteinExistence type="predicted"/>
<dbReference type="InterPro" id="IPR011990">
    <property type="entry name" value="TPR-like_helical_dom_sf"/>
</dbReference>